<evidence type="ECO:0000313" key="2">
    <source>
        <dbReference type="EMBL" id="CEK68565.1"/>
    </source>
</evidence>
<feature type="signal peptide" evidence="1">
    <location>
        <begin position="1"/>
        <end position="22"/>
    </location>
</feature>
<dbReference type="EMBL" id="HACG01021700">
    <property type="protein sequence ID" value="CEK68565.1"/>
    <property type="molecule type" value="Transcribed_RNA"/>
</dbReference>
<evidence type="ECO:0000256" key="1">
    <source>
        <dbReference type="SAM" id="SignalP"/>
    </source>
</evidence>
<accession>A0A0B6ZLF7</accession>
<feature type="chain" id="PRO_5002110814" evidence="1">
    <location>
        <begin position="23"/>
        <end position="137"/>
    </location>
</feature>
<gene>
    <name evidence="2" type="primary">ORF66788</name>
</gene>
<feature type="non-terminal residue" evidence="2">
    <location>
        <position position="137"/>
    </location>
</feature>
<keyword evidence="1" id="KW-0732">Signal</keyword>
<sequence length="137" mass="15555">MGGGVRTILEVIFVVYLSVGLAVENDTAIEESSSKSTHSRKKRKGCKCVQRYMTDVDELIDTKLKEFKNVYLLPTLNDKKDTEAQRMRDALLRLSGDVAETKNALRIMTTNMESMLEDLNNTQKDNIKISRQLNRIG</sequence>
<reference evidence="2" key="1">
    <citation type="submission" date="2014-12" db="EMBL/GenBank/DDBJ databases">
        <title>Insight into the proteome of Arion vulgaris.</title>
        <authorList>
            <person name="Aradska J."/>
            <person name="Bulat T."/>
            <person name="Smidak R."/>
            <person name="Sarate P."/>
            <person name="Gangsoo J."/>
            <person name="Sialana F."/>
            <person name="Bilban M."/>
            <person name="Lubec G."/>
        </authorList>
    </citation>
    <scope>NUCLEOTIDE SEQUENCE</scope>
    <source>
        <tissue evidence="2">Skin</tissue>
    </source>
</reference>
<organism evidence="2">
    <name type="scientific">Arion vulgaris</name>
    <dbReference type="NCBI Taxonomy" id="1028688"/>
    <lineage>
        <taxon>Eukaryota</taxon>
        <taxon>Metazoa</taxon>
        <taxon>Spiralia</taxon>
        <taxon>Lophotrochozoa</taxon>
        <taxon>Mollusca</taxon>
        <taxon>Gastropoda</taxon>
        <taxon>Heterobranchia</taxon>
        <taxon>Euthyneura</taxon>
        <taxon>Panpulmonata</taxon>
        <taxon>Eupulmonata</taxon>
        <taxon>Stylommatophora</taxon>
        <taxon>Helicina</taxon>
        <taxon>Arionoidea</taxon>
        <taxon>Arionidae</taxon>
        <taxon>Arion</taxon>
    </lineage>
</organism>
<protein>
    <submittedName>
        <fullName evidence="2">Uncharacterized protein</fullName>
    </submittedName>
</protein>
<name>A0A0B6ZLF7_9EUPU</name>
<proteinExistence type="predicted"/>
<dbReference type="AlphaFoldDB" id="A0A0B6ZLF7"/>